<reference evidence="2 3" key="1">
    <citation type="journal article" date="2022" name="Nat. Plants">
        <title>Genomes of leafy and leafless Platanthera orchids illuminate the evolution of mycoheterotrophy.</title>
        <authorList>
            <person name="Li M.H."/>
            <person name="Liu K.W."/>
            <person name="Li Z."/>
            <person name="Lu H.C."/>
            <person name="Ye Q.L."/>
            <person name="Zhang D."/>
            <person name="Wang J.Y."/>
            <person name="Li Y.F."/>
            <person name="Zhong Z.M."/>
            <person name="Liu X."/>
            <person name="Yu X."/>
            <person name="Liu D.K."/>
            <person name="Tu X.D."/>
            <person name="Liu B."/>
            <person name="Hao Y."/>
            <person name="Liao X.Y."/>
            <person name="Jiang Y.T."/>
            <person name="Sun W.H."/>
            <person name="Chen J."/>
            <person name="Chen Y.Q."/>
            <person name="Ai Y."/>
            <person name="Zhai J.W."/>
            <person name="Wu S.S."/>
            <person name="Zhou Z."/>
            <person name="Hsiao Y.Y."/>
            <person name="Wu W.L."/>
            <person name="Chen Y.Y."/>
            <person name="Lin Y.F."/>
            <person name="Hsu J.L."/>
            <person name="Li C.Y."/>
            <person name="Wang Z.W."/>
            <person name="Zhao X."/>
            <person name="Zhong W.Y."/>
            <person name="Ma X.K."/>
            <person name="Ma L."/>
            <person name="Huang J."/>
            <person name="Chen G.Z."/>
            <person name="Huang M.Z."/>
            <person name="Huang L."/>
            <person name="Peng D.H."/>
            <person name="Luo Y.B."/>
            <person name="Zou S.Q."/>
            <person name="Chen S.P."/>
            <person name="Lan S."/>
            <person name="Tsai W.C."/>
            <person name="Van de Peer Y."/>
            <person name="Liu Z.J."/>
        </authorList>
    </citation>
    <scope>NUCLEOTIDE SEQUENCE [LARGE SCALE GENOMIC DNA]</scope>
    <source>
        <strain evidence="2">Lor288</strain>
    </source>
</reference>
<accession>A0ABR2MA84</accession>
<sequence length="55" mass="6330">MGVVDEYIPDPIRQLDKPFLMSIEDVFSIQGKGEEEQKENDEEDAGKELSENEEE</sequence>
<dbReference type="Gene3D" id="2.40.30.10">
    <property type="entry name" value="Translation factors"/>
    <property type="match status" value="1"/>
</dbReference>
<dbReference type="EMBL" id="JBBWWR010000010">
    <property type="protein sequence ID" value="KAK8960916.1"/>
    <property type="molecule type" value="Genomic_DNA"/>
</dbReference>
<feature type="compositionally biased region" description="Basic and acidic residues" evidence="1">
    <location>
        <begin position="46"/>
        <end position="55"/>
    </location>
</feature>
<keyword evidence="3" id="KW-1185">Reference proteome</keyword>
<dbReference type="Proteomes" id="UP001412067">
    <property type="component" value="Unassembled WGS sequence"/>
</dbReference>
<gene>
    <name evidence="2" type="ORF">KSP40_PGU003781</name>
</gene>
<organism evidence="2 3">
    <name type="scientific">Platanthera guangdongensis</name>
    <dbReference type="NCBI Taxonomy" id="2320717"/>
    <lineage>
        <taxon>Eukaryota</taxon>
        <taxon>Viridiplantae</taxon>
        <taxon>Streptophyta</taxon>
        <taxon>Embryophyta</taxon>
        <taxon>Tracheophyta</taxon>
        <taxon>Spermatophyta</taxon>
        <taxon>Magnoliopsida</taxon>
        <taxon>Liliopsida</taxon>
        <taxon>Asparagales</taxon>
        <taxon>Orchidaceae</taxon>
        <taxon>Orchidoideae</taxon>
        <taxon>Orchideae</taxon>
        <taxon>Orchidinae</taxon>
        <taxon>Platanthera</taxon>
    </lineage>
</organism>
<comment type="caution">
    <text evidence="2">The sequence shown here is derived from an EMBL/GenBank/DDBJ whole genome shotgun (WGS) entry which is preliminary data.</text>
</comment>
<evidence type="ECO:0000313" key="3">
    <source>
        <dbReference type="Proteomes" id="UP001412067"/>
    </source>
</evidence>
<feature type="region of interest" description="Disordered" evidence="1">
    <location>
        <begin position="28"/>
        <end position="55"/>
    </location>
</feature>
<proteinExistence type="predicted"/>
<name>A0ABR2MA84_9ASPA</name>
<evidence type="ECO:0000313" key="2">
    <source>
        <dbReference type="EMBL" id="KAK8960916.1"/>
    </source>
</evidence>
<feature type="compositionally biased region" description="Acidic residues" evidence="1">
    <location>
        <begin position="36"/>
        <end position="45"/>
    </location>
</feature>
<evidence type="ECO:0000256" key="1">
    <source>
        <dbReference type="SAM" id="MobiDB-lite"/>
    </source>
</evidence>
<protein>
    <submittedName>
        <fullName evidence="2">Uncharacterized protein</fullName>
    </submittedName>
</protein>